<dbReference type="InterPro" id="IPR007434">
    <property type="entry name" value="FemAB-like"/>
</dbReference>
<protein>
    <submittedName>
        <fullName evidence="1">GNAT family N-acetyltransferase</fullName>
        <ecNumber evidence="1">2.3.1.-</ecNumber>
    </submittedName>
</protein>
<evidence type="ECO:0000313" key="2">
    <source>
        <dbReference type="Proteomes" id="UP001183414"/>
    </source>
</evidence>
<sequence>MTTVRWRDSVADVAERDWAELGGTHRVDSCHGYLHFREHVEPGRPVVVTAHDALGLSGALHGAATTPGSGLFSHPWKLLTAPQFRRAEAEGEDGDEAAARAEHAARVGEVCGAAPPPASALQADGVPGAGALTAALGEALVIRGFDTSRAQLRTEPDTEAARRTALALLHALQTSVREGAAGAVALPYVREDDAPLRAALTEAGFRSARLTATTEFEVPAGVSYEELLTGLSRRHRHRYRKEEREFGEAGLRLEHRELADVVQRVAELETSNTAKHGGRADREKVAAARTAMARLLGKRVRVPVAVRDERVLACGVHLADGGDYCVLLYGSDAEGAEQLSTAYPCLTFYEPLRHAAAHGGARVRFGFEGFGAKLIRGATLHARETWLWVPDPAELDAVHRLVRFLESRWTAYRAALPVRSA</sequence>
<keyword evidence="1" id="KW-0808">Transferase</keyword>
<dbReference type="GO" id="GO:0016746">
    <property type="term" value="F:acyltransferase activity"/>
    <property type="evidence" value="ECO:0007669"/>
    <property type="project" value="UniProtKB-KW"/>
</dbReference>
<evidence type="ECO:0000313" key="1">
    <source>
        <dbReference type="EMBL" id="MDT0379878.1"/>
    </source>
</evidence>
<name>A0ABU2NW90_9ACTN</name>
<dbReference type="Pfam" id="PF04339">
    <property type="entry name" value="FemAB_like"/>
    <property type="match status" value="1"/>
</dbReference>
<dbReference type="SUPFAM" id="SSF55729">
    <property type="entry name" value="Acyl-CoA N-acyltransferases (Nat)"/>
    <property type="match status" value="1"/>
</dbReference>
<proteinExistence type="predicted"/>
<dbReference type="EC" id="2.3.1.-" evidence="1"/>
<keyword evidence="2" id="KW-1185">Reference proteome</keyword>
<dbReference type="RefSeq" id="WP_311673658.1">
    <property type="nucleotide sequence ID" value="NZ_JAVREQ010000011.1"/>
</dbReference>
<dbReference type="EMBL" id="JAVREQ010000011">
    <property type="protein sequence ID" value="MDT0379878.1"/>
    <property type="molecule type" value="Genomic_DNA"/>
</dbReference>
<accession>A0ABU2NW90</accession>
<gene>
    <name evidence="1" type="ORF">RM572_14020</name>
</gene>
<dbReference type="Gene3D" id="3.40.630.30">
    <property type="match status" value="1"/>
</dbReference>
<organism evidence="1 2">
    <name type="scientific">Streptomyces hazeniae</name>
    <dbReference type="NCBI Taxonomy" id="3075538"/>
    <lineage>
        <taxon>Bacteria</taxon>
        <taxon>Bacillati</taxon>
        <taxon>Actinomycetota</taxon>
        <taxon>Actinomycetes</taxon>
        <taxon>Kitasatosporales</taxon>
        <taxon>Streptomycetaceae</taxon>
        <taxon>Streptomyces</taxon>
    </lineage>
</organism>
<dbReference type="InterPro" id="IPR016181">
    <property type="entry name" value="Acyl_CoA_acyltransferase"/>
</dbReference>
<reference evidence="2" key="1">
    <citation type="submission" date="2023-07" db="EMBL/GenBank/DDBJ databases">
        <title>30 novel species of actinomycetes from the DSMZ collection.</title>
        <authorList>
            <person name="Nouioui I."/>
        </authorList>
    </citation>
    <scope>NUCLEOTIDE SEQUENCE [LARGE SCALE GENOMIC DNA]</scope>
    <source>
        <strain evidence="2">DSM 42041</strain>
    </source>
</reference>
<comment type="caution">
    <text evidence="1">The sequence shown here is derived from an EMBL/GenBank/DDBJ whole genome shotgun (WGS) entry which is preliminary data.</text>
</comment>
<dbReference type="Proteomes" id="UP001183414">
    <property type="component" value="Unassembled WGS sequence"/>
</dbReference>
<keyword evidence="1" id="KW-0012">Acyltransferase</keyword>